<comment type="pathway">
    <text evidence="3">Amino-acid biosynthesis; S-adenosyl-L-methionine biosynthesis; S-adenosyl-L-methionine from L-methionine: step 1/1.</text>
</comment>
<dbReference type="OrthoDB" id="9801686at2"/>
<evidence type="ECO:0000259" key="17">
    <source>
        <dbReference type="Pfam" id="PF02772"/>
    </source>
</evidence>
<dbReference type="PANTHER" id="PTHR11964">
    <property type="entry name" value="S-ADENOSYLMETHIONINE SYNTHETASE"/>
    <property type="match status" value="1"/>
</dbReference>
<keyword evidence="7 19" id="KW-0808">Transferase</keyword>
<reference evidence="19 20" key="1">
    <citation type="submission" date="2019-01" db="EMBL/GenBank/DDBJ databases">
        <authorList>
            <consortium name="Pathogen Informatics"/>
        </authorList>
    </citation>
    <scope>NUCLEOTIDE SEQUENCE [LARGE SCALE GENOMIC DNA]</scope>
    <source>
        <strain evidence="19 20">NCTC10138</strain>
    </source>
</reference>
<proteinExistence type="inferred from homology"/>
<feature type="domain" description="S-adenosylmethionine synthetase central" evidence="17">
    <location>
        <begin position="105"/>
        <end position="219"/>
    </location>
</feature>
<dbReference type="GO" id="GO:0004478">
    <property type="term" value="F:methionine adenosyltransferase activity"/>
    <property type="evidence" value="ECO:0007669"/>
    <property type="project" value="UniProtKB-UniRule"/>
</dbReference>
<evidence type="ECO:0000256" key="5">
    <source>
        <dbReference type="ARBA" id="ARBA00012828"/>
    </source>
</evidence>
<evidence type="ECO:0000259" key="16">
    <source>
        <dbReference type="Pfam" id="PF00438"/>
    </source>
</evidence>
<keyword evidence="10" id="KW-0067">ATP-binding</keyword>
<dbReference type="GO" id="GO:0006730">
    <property type="term" value="P:one-carbon metabolic process"/>
    <property type="evidence" value="ECO:0007669"/>
    <property type="project" value="UniProtKB-KW"/>
</dbReference>
<organism evidence="19 20">
    <name type="scientific">Haploplasma axanthum</name>
    <name type="common">Acholeplasma axanthum</name>
    <dbReference type="NCBI Taxonomy" id="29552"/>
    <lineage>
        <taxon>Bacteria</taxon>
        <taxon>Bacillati</taxon>
        <taxon>Mycoplasmatota</taxon>
        <taxon>Mollicutes</taxon>
        <taxon>Acholeplasmatales</taxon>
        <taxon>Acholeplasmataceae</taxon>
        <taxon>Haploplasma</taxon>
    </lineage>
</organism>
<feature type="domain" description="S-adenosylmethionine synthetase C-terminal" evidence="18">
    <location>
        <begin position="221"/>
        <end position="359"/>
    </location>
</feature>
<dbReference type="RefSeq" id="WP_035375498.1">
    <property type="nucleotide sequence ID" value="NZ_LR215048.1"/>
</dbReference>
<dbReference type="GO" id="GO:0005737">
    <property type="term" value="C:cytoplasm"/>
    <property type="evidence" value="ECO:0007669"/>
    <property type="project" value="UniProtKB-SubCell"/>
</dbReference>
<evidence type="ECO:0000256" key="8">
    <source>
        <dbReference type="ARBA" id="ARBA00022723"/>
    </source>
</evidence>
<dbReference type="GO" id="GO:0006556">
    <property type="term" value="P:S-adenosylmethionine biosynthetic process"/>
    <property type="evidence" value="ECO:0007669"/>
    <property type="project" value="UniProtKB-UniRule"/>
</dbReference>
<keyword evidence="6" id="KW-0554">One-carbon metabolism</keyword>
<evidence type="ECO:0000256" key="14">
    <source>
        <dbReference type="RuleBase" id="RU000542"/>
    </source>
</evidence>
<evidence type="ECO:0000256" key="2">
    <source>
        <dbReference type="ARBA" id="ARBA00001958"/>
    </source>
</evidence>
<comment type="similarity">
    <text evidence="4 15">Belongs to the AdoMet synthase family.</text>
</comment>
<dbReference type="CDD" id="cd18079">
    <property type="entry name" value="S-AdoMet_synt"/>
    <property type="match status" value="1"/>
</dbReference>
<evidence type="ECO:0000256" key="4">
    <source>
        <dbReference type="ARBA" id="ARBA00009685"/>
    </source>
</evidence>
<dbReference type="Pfam" id="PF00438">
    <property type="entry name" value="S-AdoMet_synt_N"/>
    <property type="match status" value="1"/>
</dbReference>
<dbReference type="PROSITE" id="PS00376">
    <property type="entry name" value="ADOMET_SYNTHASE_1"/>
    <property type="match status" value="1"/>
</dbReference>
<dbReference type="InterPro" id="IPR022629">
    <property type="entry name" value="S-AdoMet_synt_central"/>
</dbReference>
<comment type="cofactor">
    <cofactor evidence="1">
        <name>Mg(2+)</name>
        <dbReference type="ChEBI" id="CHEBI:18420"/>
    </cofactor>
</comment>
<keyword evidence="8 14" id="KW-0479">Metal-binding</keyword>
<evidence type="ECO:0000256" key="7">
    <source>
        <dbReference type="ARBA" id="ARBA00022679"/>
    </source>
</evidence>
<evidence type="ECO:0000259" key="18">
    <source>
        <dbReference type="Pfam" id="PF02773"/>
    </source>
</evidence>
<evidence type="ECO:0000313" key="20">
    <source>
        <dbReference type="Proteomes" id="UP000289841"/>
    </source>
</evidence>
<dbReference type="NCBIfam" id="TIGR01034">
    <property type="entry name" value="metK"/>
    <property type="match status" value="1"/>
</dbReference>
<evidence type="ECO:0000256" key="15">
    <source>
        <dbReference type="RuleBase" id="RU004462"/>
    </source>
</evidence>
<dbReference type="InterPro" id="IPR022636">
    <property type="entry name" value="S-AdoMet_synthetase_sfam"/>
</dbReference>
<evidence type="ECO:0000256" key="6">
    <source>
        <dbReference type="ARBA" id="ARBA00022563"/>
    </source>
</evidence>
<dbReference type="Pfam" id="PF02772">
    <property type="entry name" value="S-AdoMet_synt_M"/>
    <property type="match status" value="1"/>
</dbReference>
<dbReference type="EC" id="2.5.1.6" evidence="5 13"/>
<comment type="cofactor">
    <cofactor evidence="2">
        <name>K(+)</name>
        <dbReference type="ChEBI" id="CHEBI:29103"/>
    </cofactor>
</comment>
<accession>A0A449BEU9</accession>
<dbReference type="Proteomes" id="UP000289841">
    <property type="component" value="Chromosome"/>
</dbReference>
<dbReference type="EMBL" id="LR215048">
    <property type="protein sequence ID" value="VEU80955.1"/>
    <property type="molecule type" value="Genomic_DNA"/>
</dbReference>
<keyword evidence="9" id="KW-0547">Nucleotide-binding</keyword>
<dbReference type="Pfam" id="PF02773">
    <property type="entry name" value="S-AdoMet_synt_C"/>
    <property type="match status" value="1"/>
</dbReference>
<comment type="subunit">
    <text evidence="14">Homotetramer.</text>
</comment>
<dbReference type="InterPro" id="IPR022630">
    <property type="entry name" value="S-AdoMet_synt_C"/>
</dbReference>
<evidence type="ECO:0000313" key="19">
    <source>
        <dbReference type="EMBL" id="VEU80955.1"/>
    </source>
</evidence>
<dbReference type="GO" id="GO:0005524">
    <property type="term" value="F:ATP binding"/>
    <property type="evidence" value="ECO:0007669"/>
    <property type="project" value="UniProtKB-KW"/>
</dbReference>
<dbReference type="AlphaFoldDB" id="A0A449BEU9"/>
<dbReference type="KEGG" id="aaxa:NCTC10138_01343"/>
<evidence type="ECO:0000256" key="9">
    <source>
        <dbReference type="ARBA" id="ARBA00022741"/>
    </source>
</evidence>
<dbReference type="Gene3D" id="3.30.300.10">
    <property type="match status" value="3"/>
</dbReference>
<evidence type="ECO:0000256" key="1">
    <source>
        <dbReference type="ARBA" id="ARBA00001946"/>
    </source>
</evidence>
<evidence type="ECO:0000256" key="12">
    <source>
        <dbReference type="ARBA" id="ARBA00022958"/>
    </source>
</evidence>
<comment type="subcellular location">
    <subcellularLocation>
        <location evidence="14">Cytoplasm</location>
    </subcellularLocation>
</comment>
<gene>
    <name evidence="19" type="primary">metK_2</name>
    <name evidence="19" type="ORF">NCTC10138_01343</name>
</gene>
<keyword evidence="20" id="KW-1185">Reference proteome</keyword>
<dbReference type="PROSITE" id="PS00377">
    <property type="entry name" value="ADOMET_SYNTHASE_2"/>
    <property type="match status" value="1"/>
</dbReference>
<protein>
    <recommendedName>
        <fullName evidence="5 13">Methionine adenosyltransferase</fullName>
        <ecNumber evidence="5 13">2.5.1.6</ecNumber>
    </recommendedName>
</protein>
<evidence type="ECO:0000256" key="11">
    <source>
        <dbReference type="ARBA" id="ARBA00022842"/>
    </source>
</evidence>
<keyword evidence="11 14" id="KW-0460">Magnesium</keyword>
<dbReference type="UniPathway" id="UPA00315">
    <property type="reaction ID" value="UER00080"/>
</dbReference>
<sequence>MIKYISSESVFEGHPDKVCDQISDAILDEILKEDIDARVAVETAIKGNKVFIFGEVTTTAKVNYKLIAGRVLLDIGYPEEFDILVHLSEQSPDIAIGVNERYNKEQGAGDQGMMYGYATDETEERIPLPLAAAHAIARKFKEIRNNKYFYLFGPDGKCQVTCSYVNDKPRAIETIVVSAQTRKYANQTEVNRVILDEILIPLFGDIEDINILINPTGEFIIGGPEADAGLTGRKIIVDTYGGFSHHGGGAFSGKDTSKVDRSAAYYARYAAKSFVDAGLAKRCEIGVAYSIGVAQPVSLYIDTFGTGVASDEDLLYLLKLHFDFTPANIRKELKLDKVKFRKLSHFGHVGRMDLNVKWEDTKSKADKLRETYGKTKRTPQVL</sequence>
<evidence type="ECO:0000256" key="10">
    <source>
        <dbReference type="ARBA" id="ARBA00022840"/>
    </source>
</evidence>
<dbReference type="InterPro" id="IPR022628">
    <property type="entry name" value="S-AdoMet_synt_N"/>
</dbReference>
<dbReference type="InterPro" id="IPR022631">
    <property type="entry name" value="ADOMET_SYNTHASE_CS"/>
</dbReference>
<dbReference type="InterPro" id="IPR002133">
    <property type="entry name" value="S-AdoMet_synthetase"/>
</dbReference>
<evidence type="ECO:0000256" key="13">
    <source>
        <dbReference type="NCBIfam" id="TIGR01034"/>
    </source>
</evidence>
<evidence type="ECO:0000256" key="3">
    <source>
        <dbReference type="ARBA" id="ARBA00005224"/>
    </source>
</evidence>
<keyword evidence="12 14" id="KW-0630">Potassium</keyword>
<dbReference type="PIRSF" id="PIRSF000497">
    <property type="entry name" value="MAT"/>
    <property type="match status" value="1"/>
</dbReference>
<feature type="domain" description="S-adenosylmethionine synthetase N-terminal" evidence="16">
    <location>
        <begin position="5"/>
        <end position="91"/>
    </location>
</feature>
<dbReference type="SUPFAM" id="SSF55973">
    <property type="entry name" value="S-adenosylmethionine synthetase"/>
    <property type="match status" value="3"/>
</dbReference>
<name>A0A449BEU9_HAPAX</name>
<dbReference type="STRING" id="1278311.GCA_000428705_00034"/>
<dbReference type="GO" id="GO:0046872">
    <property type="term" value="F:metal ion binding"/>
    <property type="evidence" value="ECO:0007669"/>
    <property type="project" value="UniProtKB-KW"/>
</dbReference>